<evidence type="ECO:0000256" key="1">
    <source>
        <dbReference type="ARBA" id="ARBA00004168"/>
    </source>
</evidence>
<feature type="transmembrane region" description="Helical" evidence="7">
    <location>
        <begin position="278"/>
        <end position="297"/>
    </location>
</feature>
<comment type="subcellular location">
    <subcellularLocation>
        <location evidence="1">Secreted</location>
        <location evidence="1">Cell wall</location>
        <topology evidence="1">Peptidoglycan-anchor</topology>
    </subcellularLocation>
</comment>
<keyword evidence="7" id="KW-0472">Membrane</keyword>
<keyword evidence="7" id="KW-0812">Transmembrane</keyword>
<reference evidence="9 10" key="1">
    <citation type="submission" date="2019-08" db="EMBL/GenBank/DDBJ databases">
        <title>Bacillus genomes from the desert of Cuatro Cienegas, Coahuila.</title>
        <authorList>
            <person name="Olmedo-Alvarez G."/>
        </authorList>
    </citation>
    <scope>NUCLEOTIDE SEQUENCE [LARGE SCALE GENOMIC DNA]</scope>
    <source>
        <strain evidence="9 10">CH37_1T</strain>
    </source>
</reference>
<keyword evidence="4" id="KW-0732">Signal</keyword>
<organism evidence="9 10">
    <name type="scientific">Bacillus infantis</name>
    <dbReference type="NCBI Taxonomy" id="324767"/>
    <lineage>
        <taxon>Bacteria</taxon>
        <taxon>Bacillati</taxon>
        <taxon>Bacillota</taxon>
        <taxon>Bacilli</taxon>
        <taxon>Bacillales</taxon>
        <taxon>Bacillaceae</taxon>
        <taxon>Bacillus</taxon>
    </lineage>
</organism>
<feature type="compositionally biased region" description="Acidic residues" evidence="6">
    <location>
        <begin position="180"/>
        <end position="244"/>
    </location>
</feature>
<keyword evidence="2" id="KW-0134">Cell wall</keyword>
<protein>
    <submittedName>
        <fullName evidence="9">LPXTG cell wall anchor domain-containing protein</fullName>
    </submittedName>
</protein>
<evidence type="ECO:0000256" key="6">
    <source>
        <dbReference type="SAM" id="MobiDB-lite"/>
    </source>
</evidence>
<sequence>MSNLTLLAKPKALFILILLILIIFPHNQVQAEDKEINIVTNPSGYFFKVGNLKPGDWMPRDITISNNGKQDFKYTAIIGKKKSVKGLFEELELQVKKDSTTLYEGKMKDFEGFTPRPLKKGQSETLFFQVTMPYDLGNAFQDSSAEVEILFVAEALNGSGDPPGGGDPPGDGDPPGGGDTPDDGDPPGEDPGENPGDEDPPGEDNPDGGDNGEDPGDGETEDPGEDNPSEDPNDDSGDPSDNPDEPASGNPGSNPGDGITVTPEIRENILPDTATNTYNFMLLGGILLGAGGILLAVRYHRIRKDH</sequence>
<name>A0A5D4SFY0_9BACI</name>
<accession>A0A5D4SFY0</accession>
<feature type="domain" description="Gram-positive cocci surface proteins LPxTG" evidence="8">
    <location>
        <begin position="270"/>
        <end position="306"/>
    </location>
</feature>
<dbReference type="Proteomes" id="UP000323732">
    <property type="component" value="Unassembled WGS sequence"/>
</dbReference>
<evidence type="ECO:0000256" key="3">
    <source>
        <dbReference type="ARBA" id="ARBA00022525"/>
    </source>
</evidence>
<dbReference type="NCBIfam" id="TIGR01167">
    <property type="entry name" value="LPXTG_anchor"/>
    <property type="match status" value="1"/>
</dbReference>
<evidence type="ECO:0000259" key="8">
    <source>
        <dbReference type="PROSITE" id="PS50847"/>
    </source>
</evidence>
<dbReference type="EMBL" id="VTES01000005">
    <property type="protein sequence ID" value="TYS62039.1"/>
    <property type="molecule type" value="Genomic_DNA"/>
</dbReference>
<keyword evidence="7" id="KW-1133">Transmembrane helix</keyword>
<evidence type="ECO:0000313" key="9">
    <source>
        <dbReference type="EMBL" id="TYS62039.1"/>
    </source>
</evidence>
<feature type="compositionally biased region" description="Gly residues" evidence="6">
    <location>
        <begin position="161"/>
        <end position="179"/>
    </location>
</feature>
<keyword evidence="5" id="KW-0572">Peptidoglycan-anchor</keyword>
<keyword evidence="3" id="KW-0964">Secreted</keyword>
<feature type="region of interest" description="Disordered" evidence="6">
    <location>
        <begin position="156"/>
        <end position="262"/>
    </location>
</feature>
<dbReference type="AlphaFoldDB" id="A0A5D4SFY0"/>
<evidence type="ECO:0000256" key="4">
    <source>
        <dbReference type="ARBA" id="ARBA00022729"/>
    </source>
</evidence>
<comment type="caution">
    <text evidence="9">The sequence shown here is derived from an EMBL/GenBank/DDBJ whole genome shotgun (WGS) entry which is preliminary data.</text>
</comment>
<evidence type="ECO:0000256" key="7">
    <source>
        <dbReference type="SAM" id="Phobius"/>
    </source>
</evidence>
<dbReference type="Pfam" id="PF00746">
    <property type="entry name" value="Gram_pos_anchor"/>
    <property type="match status" value="1"/>
</dbReference>
<evidence type="ECO:0000256" key="5">
    <source>
        <dbReference type="ARBA" id="ARBA00023088"/>
    </source>
</evidence>
<evidence type="ECO:0000313" key="10">
    <source>
        <dbReference type="Proteomes" id="UP000323732"/>
    </source>
</evidence>
<dbReference type="PROSITE" id="PS50847">
    <property type="entry name" value="GRAM_POS_ANCHORING"/>
    <property type="match status" value="1"/>
</dbReference>
<dbReference type="RefSeq" id="WP_148950504.1">
    <property type="nucleotide sequence ID" value="NZ_VTES01000005.1"/>
</dbReference>
<proteinExistence type="predicted"/>
<evidence type="ECO:0000256" key="2">
    <source>
        <dbReference type="ARBA" id="ARBA00022512"/>
    </source>
</evidence>
<dbReference type="InterPro" id="IPR019931">
    <property type="entry name" value="LPXTG_anchor"/>
</dbReference>
<gene>
    <name evidence="9" type="ORF">FZD47_18330</name>
</gene>